<name>A0ABS1ND12_9ACTN</name>
<proteinExistence type="predicted"/>
<sequence length="358" mass="39010">MTLHLDTLRRLYGLSPDDGVRALVRGARSFAQSHTPLAISAAAAAGVPMGSGSRDELHRAHLRAAGYAELFDAMADAADIRTIKGPSLAAYYPESVVRPVGDLDVIAASEADLWAAARVVCARRDVDTIDLSLIPHADQKHVQLGLLWPTDDPMLERDHNIEIGTLPYAGDFGTVPAIPELPSDPRLADLLALAEERFQRPYSPKDILDVRFLLERTELDPVVTARLIAGHRRAPELVELLELARPHASAPELTGLLEALREPAAHERALRENTPITRSDPQPVDVRERLDEGLPVYGMALRPDPPQDRSGWRAARHEVVDGSHLLCTPIGDYLLVGEATVSHESYSAAMAALTRIEG</sequence>
<evidence type="ECO:0000313" key="2">
    <source>
        <dbReference type="Proteomes" id="UP000634229"/>
    </source>
</evidence>
<gene>
    <name evidence="1" type="ORF">JK363_14945</name>
</gene>
<accession>A0ABS1ND12</accession>
<dbReference type="EMBL" id="JAERRF010000007">
    <property type="protein sequence ID" value="MBL1097948.1"/>
    <property type="molecule type" value="Genomic_DNA"/>
</dbReference>
<comment type="caution">
    <text evidence="1">The sequence shown here is derived from an EMBL/GenBank/DDBJ whole genome shotgun (WGS) entry which is preliminary data.</text>
</comment>
<reference evidence="1 2" key="1">
    <citation type="submission" date="2021-01" db="EMBL/GenBank/DDBJ databases">
        <title>WGS of actinomycetes isolated from Thailand.</title>
        <authorList>
            <person name="Thawai C."/>
        </authorList>
    </citation>
    <scope>NUCLEOTIDE SEQUENCE [LARGE SCALE GENOMIC DNA]</scope>
    <source>
        <strain evidence="1 2">CA1R205</strain>
    </source>
</reference>
<organism evidence="1 2">
    <name type="scientific">Streptomyces coffeae</name>
    <dbReference type="NCBI Taxonomy" id="621382"/>
    <lineage>
        <taxon>Bacteria</taxon>
        <taxon>Bacillati</taxon>
        <taxon>Actinomycetota</taxon>
        <taxon>Actinomycetes</taxon>
        <taxon>Kitasatosporales</taxon>
        <taxon>Streptomycetaceae</taxon>
        <taxon>Streptomyces</taxon>
    </lineage>
</organism>
<dbReference type="Proteomes" id="UP000634229">
    <property type="component" value="Unassembled WGS sequence"/>
</dbReference>
<evidence type="ECO:0008006" key="3">
    <source>
        <dbReference type="Google" id="ProtNLM"/>
    </source>
</evidence>
<keyword evidence="2" id="KW-1185">Reference proteome</keyword>
<protein>
    <recommendedName>
        <fullName evidence="3">Nucleotidyltransferase family protein</fullName>
    </recommendedName>
</protein>
<evidence type="ECO:0000313" key="1">
    <source>
        <dbReference type="EMBL" id="MBL1097948.1"/>
    </source>
</evidence>
<dbReference type="RefSeq" id="WP_201875356.1">
    <property type="nucleotide sequence ID" value="NZ_JAERRF010000007.1"/>
</dbReference>